<dbReference type="Gene3D" id="3.30.2010.10">
    <property type="entry name" value="Metalloproteases ('zincins'), catalytic domain"/>
    <property type="match status" value="1"/>
</dbReference>
<dbReference type="RefSeq" id="WP_013740448.1">
    <property type="nucleotide sequence ID" value="NC_015436.1"/>
</dbReference>
<dbReference type="PANTHER" id="PTHR30399:SF1">
    <property type="entry name" value="UTP PYROPHOSPHATASE"/>
    <property type="match status" value="1"/>
</dbReference>
<dbReference type="eggNOG" id="COG1451">
    <property type="taxonomic scope" value="Bacteria"/>
</dbReference>
<dbReference type="CDD" id="cd07344">
    <property type="entry name" value="M48_yhfN_like"/>
    <property type="match status" value="1"/>
</dbReference>
<organism evidence="2 3">
    <name type="scientific">Parasphaerochaeta coccoides (strain ATCC BAA-1237 / DSM 17374 / SPN1)</name>
    <name type="common">Sphaerochaeta coccoides</name>
    <dbReference type="NCBI Taxonomy" id="760011"/>
    <lineage>
        <taxon>Bacteria</taxon>
        <taxon>Pseudomonadati</taxon>
        <taxon>Spirochaetota</taxon>
        <taxon>Spirochaetia</taxon>
        <taxon>Spirochaetales</taxon>
        <taxon>Sphaerochaetaceae</taxon>
        <taxon>Parasphaerochaeta</taxon>
    </lineage>
</organism>
<dbReference type="KEGG" id="scc:Spico_1857"/>
<name>F4GM79_PARC1</name>
<evidence type="ECO:0000313" key="2">
    <source>
        <dbReference type="EMBL" id="AEC03055.1"/>
    </source>
</evidence>
<dbReference type="HOGENOM" id="CLU_065947_2_2_12"/>
<reference evidence="3" key="1">
    <citation type="submission" date="2011-04" db="EMBL/GenBank/DDBJ databases">
        <title>The complete genome of Spirochaeta coccoides DSM 17374.</title>
        <authorList>
            <person name="Lucas S."/>
            <person name="Copeland A."/>
            <person name="Lapidus A."/>
            <person name="Bruce D."/>
            <person name="Goodwin L."/>
            <person name="Pitluck S."/>
            <person name="Peters L."/>
            <person name="Kyrpides N."/>
            <person name="Mavromatis K."/>
            <person name="Pagani I."/>
            <person name="Ivanova N."/>
            <person name="Ovchinnikova G."/>
            <person name="Lu M."/>
            <person name="Detter J.C."/>
            <person name="Tapia R."/>
            <person name="Han C."/>
            <person name="Land M."/>
            <person name="Hauser L."/>
            <person name="Markowitz V."/>
            <person name="Cheng J.-F."/>
            <person name="Hugenholtz P."/>
            <person name="Woyke T."/>
            <person name="Wu D."/>
            <person name="Spring S."/>
            <person name="Schroeder M."/>
            <person name="Brambilla E."/>
            <person name="Klenk H.-P."/>
            <person name="Eisen J.A."/>
        </authorList>
    </citation>
    <scope>NUCLEOTIDE SEQUENCE [LARGE SCALE GENOMIC DNA]</scope>
    <source>
        <strain evidence="3">ATCC BAA-1237 / DSM 17374 / SPN1</strain>
    </source>
</reference>
<dbReference type="EMBL" id="CP002659">
    <property type="protein sequence ID" value="AEC03055.1"/>
    <property type="molecule type" value="Genomic_DNA"/>
</dbReference>
<dbReference type="Pfam" id="PF01863">
    <property type="entry name" value="YgjP-like"/>
    <property type="match status" value="1"/>
</dbReference>
<reference evidence="2 3" key="2">
    <citation type="journal article" date="2012" name="Stand. Genomic Sci.">
        <title>Complete genome sequence of the termite hindgut bacterium Spirochaeta coccoides type strain (SPN1(T)), reclassification in the genus Sphaerochaeta as Sphaerochaeta coccoides comb. nov. and emendations of the family Spirochaetaceae and the genus Sphaerochaeta.</title>
        <authorList>
            <person name="Abt B."/>
            <person name="Han C."/>
            <person name="Scheuner C."/>
            <person name="Lu M."/>
            <person name="Lapidus A."/>
            <person name="Nolan M."/>
            <person name="Lucas S."/>
            <person name="Hammon N."/>
            <person name="Deshpande S."/>
            <person name="Cheng J.F."/>
            <person name="Tapia R."/>
            <person name="Goodwin L.A."/>
            <person name="Pitluck S."/>
            <person name="Liolios K."/>
            <person name="Pagani I."/>
            <person name="Ivanova N."/>
            <person name="Mavromatis K."/>
            <person name="Mikhailova N."/>
            <person name="Huntemann M."/>
            <person name="Pati A."/>
            <person name="Chen A."/>
            <person name="Palaniappan K."/>
            <person name="Land M."/>
            <person name="Hauser L."/>
            <person name="Brambilla E.M."/>
            <person name="Rohde M."/>
            <person name="Spring S."/>
            <person name="Gronow S."/>
            <person name="Goker M."/>
            <person name="Woyke T."/>
            <person name="Bristow J."/>
            <person name="Eisen J.A."/>
            <person name="Markowitz V."/>
            <person name="Hugenholtz P."/>
            <person name="Kyrpides N.C."/>
            <person name="Klenk H.P."/>
            <person name="Detter J.C."/>
        </authorList>
    </citation>
    <scope>NUCLEOTIDE SEQUENCE [LARGE SCALE GENOMIC DNA]</scope>
    <source>
        <strain evidence="3">ATCC BAA-1237 / DSM 17374 / SPN1</strain>
    </source>
</reference>
<accession>F4GM79</accession>
<dbReference type="Proteomes" id="UP000007939">
    <property type="component" value="Chromosome"/>
</dbReference>
<feature type="domain" description="YgjP-like metallopeptidase" evidence="1">
    <location>
        <begin position="30"/>
        <end position="240"/>
    </location>
</feature>
<dbReference type="PANTHER" id="PTHR30399">
    <property type="entry name" value="UNCHARACTERIZED PROTEIN YGJP"/>
    <property type="match status" value="1"/>
</dbReference>
<gene>
    <name evidence="2" type="ordered locus">Spico_1857</name>
</gene>
<dbReference type="InterPro" id="IPR002725">
    <property type="entry name" value="YgjP-like_metallopeptidase"/>
</dbReference>
<dbReference type="OrthoDB" id="9811177at2"/>
<proteinExistence type="predicted"/>
<evidence type="ECO:0000313" key="3">
    <source>
        <dbReference type="Proteomes" id="UP000007939"/>
    </source>
</evidence>
<protein>
    <recommendedName>
        <fullName evidence="1">YgjP-like metallopeptidase domain-containing protein</fullName>
    </recommendedName>
</protein>
<dbReference type="STRING" id="760011.Spico_1857"/>
<dbReference type="InterPro" id="IPR053136">
    <property type="entry name" value="UTP_pyrophosphatase-like"/>
</dbReference>
<keyword evidence="3" id="KW-1185">Reference proteome</keyword>
<sequence>MDAASSQARRMVMDGGTMLEYELVRRKGKRTVTIRITPDGLIKVSASYSCTSSFIEDIIRKKYPWIRKVREKMASEAPPWTGEKWNDGMSFFFMGQSVTLRVKRKNTGRPEVFHGTEDDSLVVTVTDDAGQEQVGRVLMSFFRRVALQSYESEVSSILARTGLEHKMVKVKITSSRSRWGSCSNRGTICFSLRSLALPGHLREYLVLHEVAHLVHMNHGTGFKTFLTTYMPDWKVREKEMQGWQVASRTYT</sequence>
<dbReference type="AlphaFoldDB" id="F4GM79"/>
<evidence type="ECO:0000259" key="1">
    <source>
        <dbReference type="Pfam" id="PF01863"/>
    </source>
</evidence>